<feature type="compositionally biased region" description="Basic and acidic residues" evidence="1">
    <location>
        <begin position="385"/>
        <end position="413"/>
    </location>
</feature>
<dbReference type="AlphaFoldDB" id="A0A1H1LFV4"/>
<dbReference type="Proteomes" id="UP000199480">
    <property type="component" value="Chromosome I"/>
</dbReference>
<organism evidence="3 4">
    <name type="scientific">Parafannyhessea umbonata</name>
    <dbReference type="NCBI Taxonomy" id="604330"/>
    <lineage>
        <taxon>Bacteria</taxon>
        <taxon>Bacillati</taxon>
        <taxon>Actinomycetota</taxon>
        <taxon>Coriobacteriia</taxon>
        <taxon>Coriobacteriales</taxon>
        <taxon>Atopobiaceae</taxon>
        <taxon>Parafannyhessea</taxon>
    </lineage>
</organism>
<dbReference type="EMBL" id="LT629759">
    <property type="protein sequence ID" value="SDR72749.1"/>
    <property type="molecule type" value="Genomic_DNA"/>
</dbReference>
<evidence type="ECO:0000313" key="4">
    <source>
        <dbReference type="Proteomes" id="UP000199480"/>
    </source>
</evidence>
<accession>A0A1H1LFV4</accession>
<protein>
    <submittedName>
        <fullName evidence="3">Relaxase/Mobilisation nuclease domain-containing protein</fullName>
    </submittedName>
</protein>
<reference evidence="4" key="1">
    <citation type="submission" date="2016-10" db="EMBL/GenBank/DDBJ databases">
        <authorList>
            <person name="Varghese N."/>
            <person name="Submissions S."/>
        </authorList>
    </citation>
    <scope>NUCLEOTIDE SEQUENCE [LARGE SCALE GENOMIC DNA]</scope>
    <source>
        <strain evidence="4">DSM 22620</strain>
    </source>
</reference>
<evidence type="ECO:0000313" key="3">
    <source>
        <dbReference type="EMBL" id="SDR72749.1"/>
    </source>
</evidence>
<feature type="domain" description="MobA/VirD2-like nuclease" evidence="2">
    <location>
        <begin position="77"/>
        <end position="169"/>
    </location>
</feature>
<sequence length="434" mass="48054">MPPRGRGEALRQAGRLPLELTGVPAIKAISGHTGLAAARRYLERDGRALARDLLHFSRMDESPRQVGPVEARFDWDAAMDETRRANGNDAPYRGRPARTYKHYVLSPDPRDGVSLAELRGLAVRWAEESFPDFQVAIVYHDDNDGHVPHAHVIVNNTNLATGNRLRDPDPGLLNGRLQAIAREMGLSHFEGRIDARHPDTRKRGTRENYQRVHVGRAEAELSSRGAYSWVADIRSRVDVAVASSRTERELLGSLSRLGVETSVRGDGRDWTFCLADQPARRVSGTRLGTDYRREDVLTRLAARRGEALLPDGSVMGVEEAARRAIELRDFSELRGLSSAVAVIGETRARSVEELAAVAARCGDPGERERIDAAIALARRHGMLPERREAAARNGHVRRDDARGVTRRDARRGDGSIGRRQPDRGDDGRTDGRGR</sequence>
<dbReference type="InterPro" id="IPR005094">
    <property type="entry name" value="Endonuclease_MobA/VirD2"/>
</dbReference>
<feature type="region of interest" description="Disordered" evidence="1">
    <location>
        <begin position="385"/>
        <end position="434"/>
    </location>
</feature>
<feature type="compositionally biased region" description="Basic and acidic residues" evidence="1">
    <location>
        <begin position="419"/>
        <end position="434"/>
    </location>
</feature>
<evidence type="ECO:0000259" key="2">
    <source>
        <dbReference type="Pfam" id="PF03432"/>
    </source>
</evidence>
<gene>
    <name evidence="3" type="ORF">SAMN04489857_0877</name>
</gene>
<dbReference type="Pfam" id="PF03432">
    <property type="entry name" value="Relaxase"/>
    <property type="match status" value="1"/>
</dbReference>
<evidence type="ECO:0000256" key="1">
    <source>
        <dbReference type="SAM" id="MobiDB-lite"/>
    </source>
</evidence>
<proteinExistence type="predicted"/>
<name>A0A1H1LFV4_9ACTN</name>